<dbReference type="AlphaFoldDB" id="A0A1R1EU81"/>
<keyword evidence="4" id="KW-0444">Lipid biosynthesis</keyword>
<dbReference type="GO" id="GO:0005524">
    <property type="term" value="F:ATP binding"/>
    <property type="evidence" value="ECO:0007669"/>
    <property type="project" value="UniProtKB-KW"/>
</dbReference>
<feature type="binding site" evidence="16">
    <location>
        <position position="65"/>
    </location>
    <ligand>
        <name>substrate</name>
    </ligand>
</feature>
<protein>
    <submittedName>
        <fullName evidence="20">Diacylglycerol kinase</fullName>
    </submittedName>
</protein>
<keyword evidence="18" id="KW-0460">Magnesium</keyword>
<dbReference type="PANTHER" id="PTHR34299">
    <property type="entry name" value="DIACYLGLYCEROL KINASE"/>
    <property type="match status" value="1"/>
</dbReference>
<dbReference type="Proteomes" id="UP000187172">
    <property type="component" value="Unassembled WGS sequence"/>
</dbReference>
<evidence type="ECO:0000256" key="6">
    <source>
        <dbReference type="ARBA" id="ARBA00022692"/>
    </source>
</evidence>
<feature type="transmembrane region" description="Helical" evidence="19">
    <location>
        <begin position="96"/>
        <end position="116"/>
    </location>
</feature>
<comment type="subcellular location">
    <subcellularLocation>
        <location evidence="1">Cell membrane</location>
        <topology evidence="1">Multi-pass membrane protein</topology>
    </subcellularLocation>
</comment>
<keyword evidence="7 17" id="KW-0547">Nucleotide-binding</keyword>
<dbReference type="PANTHER" id="PTHR34299:SF1">
    <property type="entry name" value="DIACYLGLYCEROL KINASE"/>
    <property type="match status" value="1"/>
</dbReference>
<evidence type="ECO:0000256" key="17">
    <source>
        <dbReference type="PIRSR" id="PIRSR600829-3"/>
    </source>
</evidence>
<evidence type="ECO:0000256" key="16">
    <source>
        <dbReference type="PIRSR" id="PIRSR600829-2"/>
    </source>
</evidence>
<comment type="similarity">
    <text evidence="2">Belongs to the bacterial diacylglycerol kinase family.</text>
</comment>
<feature type="active site" description="Proton acceptor" evidence="15">
    <location>
        <position position="65"/>
    </location>
</feature>
<dbReference type="InterPro" id="IPR036945">
    <property type="entry name" value="DAGK_sf"/>
</dbReference>
<keyword evidence="6 19" id="KW-0812">Transmembrane</keyword>
<dbReference type="GO" id="GO:0005886">
    <property type="term" value="C:plasma membrane"/>
    <property type="evidence" value="ECO:0007669"/>
    <property type="project" value="UniProtKB-SubCell"/>
</dbReference>
<dbReference type="EMBL" id="MRTP01000002">
    <property type="protein sequence ID" value="OMF55413.1"/>
    <property type="molecule type" value="Genomic_DNA"/>
</dbReference>
<evidence type="ECO:0000256" key="18">
    <source>
        <dbReference type="PIRSR" id="PIRSR600829-4"/>
    </source>
</evidence>
<dbReference type="Gene3D" id="1.10.287.3610">
    <property type="match status" value="1"/>
</dbReference>
<evidence type="ECO:0000313" key="20">
    <source>
        <dbReference type="EMBL" id="OMF55413.1"/>
    </source>
</evidence>
<dbReference type="RefSeq" id="WP_076169807.1">
    <property type="nucleotide sequence ID" value="NZ_MRTP01000002.1"/>
</dbReference>
<keyword evidence="11" id="KW-0443">Lipid metabolism</keyword>
<keyword evidence="12 19" id="KW-0472">Membrane</keyword>
<keyword evidence="8 20" id="KW-0418">Kinase</keyword>
<dbReference type="GO" id="GO:0016301">
    <property type="term" value="F:kinase activity"/>
    <property type="evidence" value="ECO:0007669"/>
    <property type="project" value="UniProtKB-KW"/>
</dbReference>
<dbReference type="PROSITE" id="PS01069">
    <property type="entry name" value="DAGK_PROKAR"/>
    <property type="match status" value="1"/>
</dbReference>
<evidence type="ECO:0000256" key="4">
    <source>
        <dbReference type="ARBA" id="ARBA00022516"/>
    </source>
</evidence>
<keyword evidence="9 17" id="KW-0067">ATP-binding</keyword>
<evidence type="ECO:0000256" key="10">
    <source>
        <dbReference type="ARBA" id="ARBA00022989"/>
    </source>
</evidence>
<evidence type="ECO:0000256" key="15">
    <source>
        <dbReference type="PIRSR" id="PIRSR600829-1"/>
    </source>
</evidence>
<dbReference type="GO" id="GO:0008654">
    <property type="term" value="P:phospholipid biosynthetic process"/>
    <property type="evidence" value="ECO:0007669"/>
    <property type="project" value="UniProtKB-KW"/>
</dbReference>
<proteinExistence type="inferred from homology"/>
<evidence type="ECO:0000256" key="2">
    <source>
        <dbReference type="ARBA" id="ARBA00005967"/>
    </source>
</evidence>
<evidence type="ECO:0000256" key="12">
    <source>
        <dbReference type="ARBA" id="ARBA00023136"/>
    </source>
</evidence>
<comment type="caution">
    <text evidence="20">The sequence shown here is derived from an EMBL/GenBank/DDBJ whole genome shotgun (WGS) entry which is preliminary data.</text>
</comment>
<feature type="transmembrane region" description="Helical" evidence="19">
    <location>
        <begin position="52"/>
        <end position="75"/>
    </location>
</feature>
<evidence type="ECO:0000313" key="21">
    <source>
        <dbReference type="Proteomes" id="UP000187172"/>
    </source>
</evidence>
<evidence type="ECO:0000256" key="3">
    <source>
        <dbReference type="ARBA" id="ARBA00022475"/>
    </source>
</evidence>
<accession>A0A1R1EU81</accession>
<keyword evidence="18" id="KW-0479">Metal-binding</keyword>
<keyword evidence="13" id="KW-0594">Phospholipid biosynthesis</keyword>
<evidence type="ECO:0000256" key="9">
    <source>
        <dbReference type="ARBA" id="ARBA00022840"/>
    </source>
</evidence>
<dbReference type="InterPro" id="IPR033717">
    <property type="entry name" value="UDPK"/>
</dbReference>
<dbReference type="GO" id="GO:0046872">
    <property type="term" value="F:metal ion binding"/>
    <property type="evidence" value="ECO:0007669"/>
    <property type="project" value="UniProtKB-KW"/>
</dbReference>
<evidence type="ECO:0000256" key="8">
    <source>
        <dbReference type="ARBA" id="ARBA00022777"/>
    </source>
</evidence>
<dbReference type="InterPro" id="IPR000829">
    <property type="entry name" value="DAGK"/>
</dbReference>
<evidence type="ECO:0000256" key="13">
    <source>
        <dbReference type="ARBA" id="ARBA00023209"/>
    </source>
</evidence>
<name>A0A1R1EU81_9BACL</name>
<comment type="cofactor">
    <cofactor evidence="18">
        <name>Mg(2+)</name>
        <dbReference type="ChEBI" id="CHEBI:18420"/>
    </cofactor>
    <text evidence="18">Mn(2+), Zn(2+), Cd(2+) and Co(2+) support activity to lesser extents.</text>
</comment>
<organism evidence="20 21">
    <name type="scientific">Paenibacillus rhizosphaerae</name>
    <dbReference type="NCBI Taxonomy" id="297318"/>
    <lineage>
        <taxon>Bacteria</taxon>
        <taxon>Bacillati</taxon>
        <taxon>Bacillota</taxon>
        <taxon>Bacilli</taxon>
        <taxon>Bacillales</taxon>
        <taxon>Paenibacillaceae</taxon>
        <taxon>Paenibacillus</taxon>
    </lineage>
</organism>
<sequence length="124" mass="13314">MAKRSFLASFSYAAEGIGYALKTQRNMRFHAVAAVVVIAAAALLQLTWQRWLFLLVAITMVMAAELLNTAVEVVVDMVSPEPHPMAKAAKDTAAGAVLLTAIFAVVVAIIVFYQPVAAWLGSQH</sequence>
<keyword evidence="21" id="KW-1185">Reference proteome</keyword>
<feature type="binding site" evidence="18">
    <location>
        <position position="72"/>
    </location>
    <ligand>
        <name>a divalent metal cation</name>
        <dbReference type="ChEBI" id="CHEBI:60240"/>
    </ligand>
</feature>
<feature type="transmembrane region" description="Helical" evidence="19">
    <location>
        <begin position="29"/>
        <end position="46"/>
    </location>
</feature>
<keyword evidence="10 19" id="KW-1133">Transmembrane helix</keyword>
<gene>
    <name evidence="20" type="ORF">BK138_12025</name>
</gene>
<evidence type="ECO:0000256" key="7">
    <source>
        <dbReference type="ARBA" id="ARBA00022741"/>
    </source>
</evidence>
<evidence type="ECO:0000256" key="19">
    <source>
        <dbReference type="SAM" id="Phobius"/>
    </source>
</evidence>
<dbReference type="STRING" id="297318.BK138_12025"/>
<keyword evidence="5" id="KW-0808">Transferase</keyword>
<keyword evidence="3" id="KW-1003">Cell membrane</keyword>
<feature type="binding site" evidence="17">
    <location>
        <position position="72"/>
    </location>
    <ligand>
        <name>ATP</name>
        <dbReference type="ChEBI" id="CHEBI:30616"/>
    </ligand>
</feature>
<feature type="binding site" evidence="17">
    <location>
        <position position="12"/>
    </location>
    <ligand>
        <name>ATP</name>
        <dbReference type="ChEBI" id="CHEBI:30616"/>
    </ligand>
</feature>
<evidence type="ECO:0000256" key="5">
    <source>
        <dbReference type="ARBA" id="ARBA00022679"/>
    </source>
</evidence>
<keyword evidence="14" id="KW-1208">Phospholipid metabolism</keyword>
<dbReference type="CDD" id="cd14265">
    <property type="entry name" value="UDPK_IM_like"/>
    <property type="match status" value="1"/>
</dbReference>
<evidence type="ECO:0000256" key="14">
    <source>
        <dbReference type="ARBA" id="ARBA00023264"/>
    </source>
</evidence>
<reference evidence="20 21" key="1">
    <citation type="submission" date="2016-11" db="EMBL/GenBank/DDBJ databases">
        <title>Paenibacillus species isolates.</title>
        <authorList>
            <person name="Beno S.M."/>
        </authorList>
    </citation>
    <scope>NUCLEOTIDE SEQUENCE [LARGE SCALE GENOMIC DNA]</scope>
    <source>
        <strain evidence="20 21">FSL R5-0378</strain>
    </source>
</reference>
<feature type="binding site" evidence="17">
    <location>
        <begin position="81"/>
        <end position="83"/>
    </location>
    <ligand>
        <name>ATP</name>
        <dbReference type="ChEBI" id="CHEBI:30616"/>
    </ligand>
</feature>
<evidence type="ECO:0000256" key="1">
    <source>
        <dbReference type="ARBA" id="ARBA00004651"/>
    </source>
</evidence>
<dbReference type="Pfam" id="PF01219">
    <property type="entry name" value="DAGK_prokar"/>
    <property type="match status" value="1"/>
</dbReference>
<evidence type="ECO:0000256" key="11">
    <source>
        <dbReference type="ARBA" id="ARBA00023098"/>
    </source>
</evidence>
<feature type="binding site" evidence="17">
    <location>
        <begin position="90"/>
        <end position="91"/>
    </location>
    <ligand>
        <name>ATP</name>
        <dbReference type="ChEBI" id="CHEBI:30616"/>
    </ligand>
</feature>